<evidence type="ECO:0000313" key="2">
    <source>
        <dbReference type="Proteomes" id="UP000193017"/>
    </source>
</evidence>
<accession>A0A1W6CZ03</accession>
<dbReference type="OrthoDB" id="8265479at2"/>
<evidence type="ECO:0000313" key="1">
    <source>
        <dbReference type="EMBL" id="ARJ70084.1"/>
    </source>
</evidence>
<dbReference type="EMBL" id="CP020612">
    <property type="protein sequence ID" value="ARJ70084.1"/>
    <property type="molecule type" value="Genomic_DNA"/>
</dbReference>
<organism evidence="1 2">
    <name type="scientific">Paracoccus contaminans</name>
    <dbReference type="NCBI Taxonomy" id="1945662"/>
    <lineage>
        <taxon>Bacteria</taxon>
        <taxon>Pseudomonadati</taxon>
        <taxon>Pseudomonadota</taxon>
        <taxon>Alphaproteobacteria</taxon>
        <taxon>Rhodobacterales</taxon>
        <taxon>Paracoccaceae</taxon>
        <taxon>Paracoccus</taxon>
    </lineage>
</organism>
<reference evidence="1 2" key="1">
    <citation type="submission" date="2017-03" db="EMBL/GenBank/DDBJ databases">
        <title>Genome sequence of Paracoccus contaminans isolated from a water microcosm.</title>
        <authorList>
            <person name="Aurass P."/>
            <person name="Karste S."/>
            <person name="Trost E."/>
            <person name="Glaeser S.P."/>
            <person name="Kaempfer P."/>
            <person name="Flieger A."/>
        </authorList>
    </citation>
    <scope>NUCLEOTIDE SEQUENCE [LARGE SCALE GENOMIC DNA]</scope>
    <source>
        <strain evidence="2">RKI 16-01929T\LMG 29738T\CCM 8701T\CIP 111112T</strain>
    </source>
</reference>
<protein>
    <submittedName>
        <fullName evidence="1">Uncharacterized protein</fullName>
    </submittedName>
</protein>
<proteinExistence type="predicted"/>
<keyword evidence="2" id="KW-1185">Reference proteome</keyword>
<name>A0A1W6CZ03_9RHOB</name>
<dbReference type="STRING" id="1945662.B0A89_11010"/>
<gene>
    <name evidence="1" type="ORF">B0A89_11010</name>
</gene>
<dbReference type="AlphaFoldDB" id="A0A1W6CZ03"/>
<dbReference type="KEGG" id="pcon:B0A89_11010"/>
<sequence length="220" mass="23021">MALSFPLTHAQFWGLLPISSCIFDPREAVTSSRTRGGQTLRAERAARLWAAEVRLGPMIPAEAAAVLPLINLLRGGAGSFMASDPMRQAPRNDPAGTALGSAAPSISALSSNSRELALKGLPSGYMLQRGDLLAFSYGTSPIRYALHQIVNASVKANASGITPNIEVVPPIRPGAVVDAAVSLIQPACKMEIEPGSYQAGSLRSGGLVEGVSFSIQQTLR</sequence>
<dbReference type="Proteomes" id="UP000193017">
    <property type="component" value="Chromosome"/>
</dbReference>
<dbReference type="RefSeq" id="WP_085378199.1">
    <property type="nucleotide sequence ID" value="NZ_CP020612.1"/>
</dbReference>